<sequence>MANSPGRTSRILACVLVALGAFLLTCAALLPTYTKSHALKTPLDLEVTIVANGKGSVLDVASLASGTAHVDKDVPLTVQRFVTVEDPSNADIMTVQSGQTLRRGDKSGDAAVVNALVDRVTVDRKTSMPTNDPVGTIQTQPGRPGIPVERHGLQYKWPFDVEKKTYPYFDVTARTTNPIDFVDQTEINGMKVYKFHQVVPVTDLSKTAPGSDNLVSLPAKNWGLPGDAPVTMHRYYTDDRTMWVDPVTGTIIKSTDHMTQYFGRNPEERALTVLDMNVSFNEATIEYQINQAKDGQDKISLYTRILPLVALIVGLIALIGGVILGLRSVKQRGVSMKKQAPAGSGDPAFDNAETQVIDYGKGGPTGQDWGEANTEVFPAADQHEHGSHEKGTDDEGPANRD</sequence>
<dbReference type="Pfam" id="PF11271">
    <property type="entry name" value="PorA"/>
    <property type="match status" value="1"/>
</dbReference>
<organism evidence="3 4">
    <name type="scientific">Speluncibacter jeojiensis</name>
    <dbReference type="NCBI Taxonomy" id="2710754"/>
    <lineage>
        <taxon>Bacteria</taxon>
        <taxon>Bacillati</taxon>
        <taxon>Actinomycetota</taxon>
        <taxon>Actinomycetes</taxon>
        <taxon>Mycobacteriales</taxon>
        <taxon>Speluncibacteraceae</taxon>
        <taxon>Speluncibacter</taxon>
    </lineage>
</organism>
<dbReference type="EMBL" id="JANRHA010000009">
    <property type="protein sequence ID" value="MDG3015789.1"/>
    <property type="molecule type" value="Genomic_DNA"/>
</dbReference>
<dbReference type="Proteomes" id="UP001152755">
    <property type="component" value="Unassembled WGS sequence"/>
</dbReference>
<accession>A0A9X4M0K2</accession>
<feature type="region of interest" description="Disordered" evidence="1">
    <location>
        <begin position="356"/>
        <end position="401"/>
    </location>
</feature>
<dbReference type="InterPro" id="IPR021424">
    <property type="entry name" value="PorA"/>
</dbReference>
<keyword evidence="2" id="KW-0812">Transmembrane</keyword>
<keyword evidence="4" id="KW-1185">Reference proteome</keyword>
<dbReference type="AlphaFoldDB" id="A0A9X4M0K2"/>
<keyword evidence="2" id="KW-1133">Transmembrane helix</keyword>
<feature type="transmembrane region" description="Helical" evidence="2">
    <location>
        <begin position="305"/>
        <end position="326"/>
    </location>
</feature>
<reference evidence="3" key="1">
    <citation type="submission" date="2022-08" db="EMBL/GenBank/DDBJ databases">
        <title>Genome analysis of Corynebacteriales strain.</title>
        <authorList>
            <person name="Lee S.D."/>
        </authorList>
    </citation>
    <scope>NUCLEOTIDE SEQUENCE</scope>
    <source>
        <strain evidence="3">D3-21</strain>
    </source>
</reference>
<keyword evidence="2" id="KW-0472">Membrane</keyword>
<evidence type="ECO:0000313" key="3">
    <source>
        <dbReference type="EMBL" id="MDG3015789.1"/>
    </source>
</evidence>
<feature type="region of interest" description="Disordered" evidence="1">
    <location>
        <begin position="125"/>
        <end position="147"/>
    </location>
</feature>
<dbReference type="RefSeq" id="WP_332520252.1">
    <property type="nucleotide sequence ID" value="NZ_JANRHA010000009.1"/>
</dbReference>
<comment type="caution">
    <text evidence="3">The sequence shown here is derived from an EMBL/GenBank/DDBJ whole genome shotgun (WGS) entry which is preliminary data.</text>
</comment>
<protein>
    <submittedName>
        <fullName evidence="3">DUF3068 domain-containing protein</fullName>
    </submittedName>
</protein>
<proteinExistence type="predicted"/>
<gene>
    <name evidence="3" type="ORF">NVS88_14600</name>
</gene>
<evidence type="ECO:0000313" key="4">
    <source>
        <dbReference type="Proteomes" id="UP001152755"/>
    </source>
</evidence>
<feature type="compositionally biased region" description="Basic and acidic residues" evidence="1">
    <location>
        <begin position="381"/>
        <end position="401"/>
    </location>
</feature>
<evidence type="ECO:0000256" key="1">
    <source>
        <dbReference type="SAM" id="MobiDB-lite"/>
    </source>
</evidence>
<name>A0A9X4M0K2_9ACTN</name>
<evidence type="ECO:0000256" key="2">
    <source>
        <dbReference type="SAM" id="Phobius"/>
    </source>
</evidence>